<dbReference type="Proteomes" id="UP000887540">
    <property type="component" value="Unplaced"/>
</dbReference>
<keyword evidence="2" id="KW-1185">Reference proteome</keyword>
<evidence type="ECO:0000313" key="3">
    <source>
        <dbReference type="WBParaSite" id="ACRNAN_scaffold10937.g7222.t1"/>
    </source>
</evidence>
<dbReference type="AlphaFoldDB" id="A0A914CHJ1"/>
<feature type="region of interest" description="Disordered" evidence="1">
    <location>
        <begin position="1"/>
        <end position="29"/>
    </location>
</feature>
<name>A0A914CHJ1_9BILA</name>
<protein>
    <submittedName>
        <fullName evidence="3">Uncharacterized protein</fullName>
    </submittedName>
</protein>
<accession>A0A914CHJ1</accession>
<reference evidence="3" key="1">
    <citation type="submission" date="2022-11" db="UniProtKB">
        <authorList>
            <consortium name="WormBaseParasite"/>
        </authorList>
    </citation>
    <scope>IDENTIFICATION</scope>
</reference>
<feature type="compositionally biased region" description="Basic and acidic residues" evidence="1">
    <location>
        <begin position="14"/>
        <end position="29"/>
    </location>
</feature>
<sequence length="66" mass="7620">MNRRGPRESLAQAYEHDMTPQEAEKDPREPLNYLDLLDKNLPEQDRNIICGTQHTDNAGCSLFDTF</sequence>
<dbReference type="WBParaSite" id="ACRNAN_scaffold10937.g7222.t1">
    <property type="protein sequence ID" value="ACRNAN_scaffold10937.g7222.t1"/>
    <property type="gene ID" value="ACRNAN_scaffold10937.g7222"/>
</dbReference>
<organism evidence="2 3">
    <name type="scientific">Acrobeloides nanus</name>
    <dbReference type="NCBI Taxonomy" id="290746"/>
    <lineage>
        <taxon>Eukaryota</taxon>
        <taxon>Metazoa</taxon>
        <taxon>Ecdysozoa</taxon>
        <taxon>Nematoda</taxon>
        <taxon>Chromadorea</taxon>
        <taxon>Rhabditida</taxon>
        <taxon>Tylenchina</taxon>
        <taxon>Cephalobomorpha</taxon>
        <taxon>Cephaloboidea</taxon>
        <taxon>Cephalobidae</taxon>
        <taxon>Acrobeloides</taxon>
    </lineage>
</organism>
<evidence type="ECO:0000313" key="2">
    <source>
        <dbReference type="Proteomes" id="UP000887540"/>
    </source>
</evidence>
<proteinExistence type="predicted"/>
<evidence type="ECO:0000256" key="1">
    <source>
        <dbReference type="SAM" id="MobiDB-lite"/>
    </source>
</evidence>